<keyword evidence="2" id="KW-1185">Reference proteome</keyword>
<reference evidence="2" key="1">
    <citation type="submission" date="2016-06" db="EMBL/GenBank/DDBJ databases">
        <title>Parallel loss of symbiosis genes in relatives of nitrogen-fixing non-legume Parasponia.</title>
        <authorList>
            <person name="Van Velzen R."/>
            <person name="Holmer R."/>
            <person name="Bu F."/>
            <person name="Rutten L."/>
            <person name="Van Zeijl A."/>
            <person name="Liu W."/>
            <person name="Santuari L."/>
            <person name="Cao Q."/>
            <person name="Sharma T."/>
            <person name="Shen D."/>
            <person name="Roswanjaya Y."/>
            <person name="Wardhani T."/>
            <person name="Kalhor M.S."/>
            <person name="Jansen J."/>
            <person name="Van den Hoogen J."/>
            <person name="Gungor B."/>
            <person name="Hartog M."/>
            <person name="Hontelez J."/>
            <person name="Verver J."/>
            <person name="Yang W.-C."/>
            <person name="Schijlen E."/>
            <person name="Repin R."/>
            <person name="Schilthuizen M."/>
            <person name="Schranz E."/>
            <person name="Heidstra R."/>
            <person name="Miyata K."/>
            <person name="Fedorova E."/>
            <person name="Kohlen W."/>
            <person name="Bisseling T."/>
            <person name="Smit S."/>
            <person name="Geurts R."/>
        </authorList>
    </citation>
    <scope>NUCLEOTIDE SEQUENCE [LARGE SCALE GENOMIC DNA]</scope>
    <source>
        <strain evidence="2">cv. RG33-2</strain>
    </source>
</reference>
<dbReference type="GO" id="GO:0004527">
    <property type="term" value="F:exonuclease activity"/>
    <property type="evidence" value="ECO:0007669"/>
    <property type="project" value="UniProtKB-KW"/>
</dbReference>
<gene>
    <name evidence="1" type="ORF">TorRG33x02_304970</name>
</gene>
<evidence type="ECO:0000313" key="2">
    <source>
        <dbReference type="Proteomes" id="UP000237000"/>
    </source>
</evidence>
<dbReference type="AlphaFoldDB" id="A0A2P5BXW7"/>
<dbReference type="OrthoDB" id="1113909at2759"/>
<sequence>MVFYGAPETSNRRRAWTLLTRLYDSNPLIPWLVMGDFNEILSPTDKLGGAIQCESLIDAFRQVLDLCSLYLLDCNGEYYTWCVPNSAGRNLDE</sequence>
<keyword evidence="1" id="KW-0378">Hydrolase</keyword>
<keyword evidence="1" id="KW-0540">Nuclease</keyword>
<proteinExistence type="predicted"/>
<comment type="caution">
    <text evidence="1">The sequence shown here is derived from an EMBL/GenBank/DDBJ whole genome shotgun (WGS) entry which is preliminary data.</text>
</comment>
<dbReference type="GO" id="GO:0004519">
    <property type="term" value="F:endonuclease activity"/>
    <property type="evidence" value="ECO:0007669"/>
    <property type="project" value="UniProtKB-KW"/>
</dbReference>
<dbReference type="SUPFAM" id="SSF56219">
    <property type="entry name" value="DNase I-like"/>
    <property type="match status" value="1"/>
</dbReference>
<dbReference type="Proteomes" id="UP000237000">
    <property type="component" value="Unassembled WGS sequence"/>
</dbReference>
<dbReference type="InterPro" id="IPR036691">
    <property type="entry name" value="Endo/exonu/phosph_ase_sf"/>
</dbReference>
<dbReference type="InParanoid" id="A0A2P5BXW7"/>
<organism evidence="1 2">
    <name type="scientific">Trema orientale</name>
    <name type="common">Charcoal tree</name>
    <name type="synonym">Celtis orientalis</name>
    <dbReference type="NCBI Taxonomy" id="63057"/>
    <lineage>
        <taxon>Eukaryota</taxon>
        <taxon>Viridiplantae</taxon>
        <taxon>Streptophyta</taxon>
        <taxon>Embryophyta</taxon>
        <taxon>Tracheophyta</taxon>
        <taxon>Spermatophyta</taxon>
        <taxon>Magnoliopsida</taxon>
        <taxon>eudicotyledons</taxon>
        <taxon>Gunneridae</taxon>
        <taxon>Pentapetalae</taxon>
        <taxon>rosids</taxon>
        <taxon>fabids</taxon>
        <taxon>Rosales</taxon>
        <taxon>Cannabaceae</taxon>
        <taxon>Trema</taxon>
    </lineage>
</organism>
<dbReference type="Gene3D" id="3.60.10.10">
    <property type="entry name" value="Endonuclease/exonuclease/phosphatase"/>
    <property type="match status" value="1"/>
</dbReference>
<evidence type="ECO:0000313" key="1">
    <source>
        <dbReference type="EMBL" id="PON53625.1"/>
    </source>
</evidence>
<accession>A0A2P5BXW7</accession>
<name>A0A2P5BXW7_TREOI</name>
<dbReference type="EMBL" id="JXTC01000442">
    <property type="protein sequence ID" value="PON53625.1"/>
    <property type="molecule type" value="Genomic_DNA"/>
</dbReference>
<protein>
    <submittedName>
        <fullName evidence="1">Endonuclease/exonuclease/phosphatase</fullName>
    </submittedName>
</protein>
<keyword evidence="1" id="KW-0255">Endonuclease</keyword>
<keyword evidence="1" id="KW-0269">Exonuclease</keyword>